<keyword evidence="3" id="KW-1003">Cell membrane</keyword>
<sequence>MAQAGPFGSRLLGPADQRGMVLRVRVQGLLTVTLVVANVIGAVVAVVLSTWVIPGPGPVGATWLMVGVGVPCYVVVALAFGVVWGTGRALRAVRWAIDDRPPTERDRRATVRVPLVLTLMQAFLWGLATVLFTGIVLVIQPALVFTVAFTAGFAGIVVCANAYLLSEFALRPVAARAIGDEPLGGTGVRVRMLLFWCLGTGVPVAGLLLVAVFALVRDTVPTTRLAVTVIVLTGVVLVFGFLVTEFTARAIVGPVRSVRDGMGLVREGHLDTRVPVYDGTELGLLQAGFNRMADGLAERERIRDLFGRHVGREVAEAALAAEVDQRVVRVSVVFVDMVGSTALAATRPPTEVVALLNRFFAVVVDEVDRHGGTINKFVGDAALAVFGAPLPLDDHAGRALATARAIAARLPDELPTCQAGIGVATGQVVAGNIGAQRRFEYTVIGDPVNEAARLTELAKSTPGKLLASSHAVAEAHPDEASHWQTTTTTTLRGRTEDTLLAVPRES</sequence>
<comment type="similarity">
    <text evidence="2">Belongs to the adenylyl cyclase class-3 family.</text>
</comment>
<dbReference type="PANTHER" id="PTHR43081:SF17">
    <property type="entry name" value="BLL5647 PROTEIN"/>
    <property type="match status" value="1"/>
</dbReference>
<dbReference type="GO" id="GO:0035556">
    <property type="term" value="P:intracellular signal transduction"/>
    <property type="evidence" value="ECO:0007669"/>
    <property type="project" value="InterPro"/>
</dbReference>
<dbReference type="Gene3D" id="6.10.340.10">
    <property type="match status" value="1"/>
</dbReference>
<feature type="transmembrane region" description="Helical" evidence="7">
    <location>
        <begin position="115"/>
        <end position="139"/>
    </location>
</feature>
<evidence type="ECO:0000256" key="2">
    <source>
        <dbReference type="ARBA" id="ARBA00005381"/>
    </source>
</evidence>
<reference evidence="11" key="1">
    <citation type="submission" date="2016-10" db="EMBL/GenBank/DDBJ databases">
        <authorList>
            <person name="Varghese N."/>
            <person name="Submissions S."/>
        </authorList>
    </citation>
    <scope>NUCLEOTIDE SEQUENCE [LARGE SCALE GENOMIC DNA]</scope>
    <source>
        <strain evidence="11">DSM 44260</strain>
    </source>
</reference>
<evidence type="ECO:0000256" key="5">
    <source>
        <dbReference type="ARBA" id="ARBA00022989"/>
    </source>
</evidence>
<dbReference type="SUPFAM" id="SSF55073">
    <property type="entry name" value="Nucleotide cyclase"/>
    <property type="match status" value="1"/>
</dbReference>
<feature type="transmembrane region" description="Helical" evidence="7">
    <location>
        <begin position="222"/>
        <end position="243"/>
    </location>
</feature>
<dbReference type="SMART" id="SM00044">
    <property type="entry name" value="CYCc"/>
    <property type="match status" value="1"/>
</dbReference>
<dbReference type="PROSITE" id="PS50885">
    <property type="entry name" value="HAMP"/>
    <property type="match status" value="1"/>
</dbReference>
<dbReference type="InterPro" id="IPR003660">
    <property type="entry name" value="HAMP_dom"/>
</dbReference>
<dbReference type="InterPro" id="IPR001054">
    <property type="entry name" value="A/G_cyclase"/>
</dbReference>
<dbReference type="InterPro" id="IPR029787">
    <property type="entry name" value="Nucleotide_cyclase"/>
</dbReference>
<keyword evidence="11" id="KW-1185">Reference proteome</keyword>
<dbReference type="InterPro" id="IPR050697">
    <property type="entry name" value="Adenylyl/Guanylyl_Cyclase_3/4"/>
</dbReference>
<name>A0A1H9XSP6_9PSEU</name>
<evidence type="ECO:0000256" key="6">
    <source>
        <dbReference type="ARBA" id="ARBA00023136"/>
    </source>
</evidence>
<gene>
    <name evidence="10" type="ORF">SAMN04487818_1258</name>
</gene>
<feature type="transmembrane region" description="Helical" evidence="7">
    <location>
        <begin position="193"/>
        <end position="216"/>
    </location>
</feature>
<evidence type="ECO:0000256" key="4">
    <source>
        <dbReference type="ARBA" id="ARBA00022692"/>
    </source>
</evidence>
<feature type="domain" description="Guanylate cyclase" evidence="8">
    <location>
        <begin position="331"/>
        <end position="455"/>
    </location>
</feature>
<dbReference type="Gene3D" id="3.30.70.1230">
    <property type="entry name" value="Nucleotide cyclase"/>
    <property type="match status" value="1"/>
</dbReference>
<proteinExistence type="inferred from homology"/>
<evidence type="ECO:0000313" key="11">
    <source>
        <dbReference type="Proteomes" id="UP000199051"/>
    </source>
</evidence>
<dbReference type="CDD" id="cd07302">
    <property type="entry name" value="CHD"/>
    <property type="match status" value="1"/>
</dbReference>
<feature type="transmembrane region" description="Helical" evidence="7">
    <location>
        <begin position="145"/>
        <end position="166"/>
    </location>
</feature>
<dbReference type="STRING" id="155974.SAMN04487818_1258"/>
<dbReference type="PROSITE" id="PS50125">
    <property type="entry name" value="GUANYLATE_CYCLASE_2"/>
    <property type="match status" value="1"/>
</dbReference>
<dbReference type="Pfam" id="PF00672">
    <property type="entry name" value="HAMP"/>
    <property type="match status" value="1"/>
</dbReference>
<dbReference type="CDD" id="cd06225">
    <property type="entry name" value="HAMP"/>
    <property type="match status" value="1"/>
</dbReference>
<dbReference type="SMART" id="SM00304">
    <property type="entry name" value="HAMP"/>
    <property type="match status" value="1"/>
</dbReference>
<feature type="transmembrane region" description="Helical" evidence="7">
    <location>
        <begin position="28"/>
        <end position="51"/>
    </location>
</feature>
<dbReference type="GO" id="GO:0005886">
    <property type="term" value="C:plasma membrane"/>
    <property type="evidence" value="ECO:0007669"/>
    <property type="project" value="UniProtKB-SubCell"/>
</dbReference>
<dbReference type="RefSeq" id="WP_092787261.1">
    <property type="nucleotide sequence ID" value="NZ_FOGI01000025.1"/>
</dbReference>
<evidence type="ECO:0000256" key="1">
    <source>
        <dbReference type="ARBA" id="ARBA00004651"/>
    </source>
</evidence>
<feature type="domain" description="HAMP" evidence="9">
    <location>
        <begin position="249"/>
        <end position="301"/>
    </location>
</feature>
<keyword evidence="4 7" id="KW-0812">Transmembrane</keyword>
<dbReference type="GO" id="GO:0004016">
    <property type="term" value="F:adenylate cyclase activity"/>
    <property type="evidence" value="ECO:0007669"/>
    <property type="project" value="UniProtKB-ARBA"/>
</dbReference>
<dbReference type="PANTHER" id="PTHR43081">
    <property type="entry name" value="ADENYLATE CYCLASE, TERMINAL-DIFFERENTIATION SPECIFIC-RELATED"/>
    <property type="match status" value="1"/>
</dbReference>
<keyword evidence="6 7" id="KW-0472">Membrane</keyword>
<evidence type="ECO:0000256" key="3">
    <source>
        <dbReference type="ARBA" id="ARBA00022475"/>
    </source>
</evidence>
<feature type="transmembrane region" description="Helical" evidence="7">
    <location>
        <begin position="63"/>
        <end position="84"/>
    </location>
</feature>
<protein>
    <submittedName>
        <fullName evidence="10">Adenylate cyclase</fullName>
    </submittedName>
</protein>
<comment type="subcellular location">
    <subcellularLocation>
        <location evidence="1">Cell membrane</location>
        <topology evidence="1">Multi-pass membrane protein</topology>
    </subcellularLocation>
</comment>
<organism evidence="10 11">
    <name type="scientific">Actinokineospora terrae</name>
    <dbReference type="NCBI Taxonomy" id="155974"/>
    <lineage>
        <taxon>Bacteria</taxon>
        <taxon>Bacillati</taxon>
        <taxon>Actinomycetota</taxon>
        <taxon>Actinomycetes</taxon>
        <taxon>Pseudonocardiales</taxon>
        <taxon>Pseudonocardiaceae</taxon>
        <taxon>Actinokineospora</taxon>
    </lineage>
</organism>
<dbReference type="EMBL" id="FOGI01000025">
    <property type="protein sequence ID" value="SES49186.1"/>
    <property type="molecule type" value="Genomic_DNA"/>
</dbReference>
<evidence type="ECO:0000313" key="10">
    <source>
        <dbReference type="EMBL" id="SES49186.1"/>
    </source>
</evidence>
<dbReference type="Pfam" id="PF00211">
    <property type="entry name" value="Guanylate_cyc"/>
    <property type="match status" value="1"/>
</dbReference>
<dbReference type="Proteomes" id="UP000199051">
    <property type="component" value="Unassembled WGS sequence"/>
</dbReference>
<keyword evidence="5 7" id="KW-1133">Transmembrane helix</keyword>
<evidence type="ECO:0000259" key="8">
    <source>
        <dbReference type="PROSITE" id="PS50125"/>
    </source>
</evidence>
<dbReference type="SUPFAM" id="SSF158472">
    <property type="entry name" value="HAMP domain-like"/>
    <property type="match status" value="1"/>
</dbReference>
<dbReference type="GO" id="GO:0006171">
    <property type="term" value="P:cAMP biosynthetic process"/>
    <property type="evidence" value="ECO:0007669"/>
    <property type="project" value="TreeGrafter"/>
</dbReference>
<evidence type="ECO:0000256" key="7">
    <source>
        <dbReference type="SAM" id="Phobius"/>
    </source>
</evidence>
<evidence type="ECO:0000259" key="9">
    <source>
        <dbReference type="PROSITE" id="PS50885"/>
    </source>
</evidence>
<dbReference type="AlphaFoldDB" id="A0A1H9XSP6"/>
<accession>A0A1H9XSP6</accession>